<dbReference type="AlphaFoldDB" id="A0A7S4RM65"/>
<organism evidence="2">
    <name type="scientific">Ditylum brightwellii</name>
    <dbReference type="NCBI Taxonomy" id="49249"/>
    <lineage>
        <taxon>Eukaryota</taxon>
        <taxon>Sar</taxon>
        <taxon>Stramenopiles</taxon>
        <taxon>Ochrophyta</taxon>
        <taxon>Bacillariophyta</taxon>
        <taxon>Mediophyceae</taxon>
        <taxon>Lithodesmiophycidae</taxon>
        <taxon>Lithodesmiales</taxon>
        <taxon>Lithodesmiaceae</taxon>
        <taxon>Ditylum</taxon>
    </lineage>
</organism>
<dbReference type="EMBL" id="HBNS01026610">
    <property type="protein sequence ID" value="CAE4618713.1"/>
    <property type="molecule type" value="Transcribed_RNA"/>
</dbReference>
<feature type="region of interest" description="Disordered" evidence="1">
    <location>
        <begin position="1"/>
        <end position="37"/>
    </location>
</feature>
<accession>A0A7S4RM65</accession>
<evidence type="ECO:0000256" key="1">
    <source>
        <dbReference type="SAM" id="MobiDB-lite"/>
    </source>
</evidence>
<protein>
    <submittedName>
        <fullName evidence="2">Uncharacterized protein</fullName>
    </submittedName>
</protein>
<feature type="region of interest" description="Disordered" evidence="1">
    <location>
        <begin position="52"/>
        <end position="78"/>
    </location>
</feature>
<sequence>MPRTKIRIVSMHRSGGEEAEAAQSSSSSSSMVSGGSDEVVVVAVNNGKVTDLHRENGESQSGGYVTNKSDSNTGSGVDIDEKEFVSGNDAVIAAEGVIGTEAIVEVEERDEDSNLADVKPSVGMGIEIRDPDFIWSAATIVNIQYGTNSDSKSDNDESTAKITDVTVRYDGWGCQWDETLTWPSRRLAKLFTYTKRVKCFVDILSKGKGTQCSVWPCTVSIRMPHPNNANLARAEEFLRLEANVFVVPYCQHLLPQHIRKSLENGGRWMKNSRLRLWRDDVDGLGRLPKGLLDAHKTAKDDTATPGTLPLKVFEAGTLLSAQYRVRKIGGEPVNGAMFTGECPPPLPITPKKKSSATMKDAGKNSSSNGKSSDRMRDLSIIRNSTSEDDETEEEEEYQPPKYVPPPTCPPPIRVTEPVYPTGGVVRLGKTKSWGASVSFGGNDLFLGSFPTQTQAADAIQAALSSSKHANEVSDGETHVSSDSESTSQEAMKCDENSARLADLNAVSLESSMAAIENQDITQPNSSMSLHDWTLQLIRHKSYISEEREKRKAFEEKKRKRVGAEAVSLGKESEVESETCDTAAFTKCGEIVARKIEALRRSSKSSKADSKRRKQSHPQRLDLQNQLPREWIF</sequence>
<gene>
    <name evidence="2" type="ORF">DBRI00130_LOCUS20942</name>
</gene>
<feature type="region of interest" description="Disordered" evidence="1">
    <location>
        <begin position="336"/>
        <end position="413"/>
    </location>
</feature>
<feature type="compositionally biased region" description="Polar residues" evidence="1">
    <location>
        <begin position="58"/>
        <end position="75"/>
    </location>
</feature>
<evidence type="ECO:0000313" key="2">
    <source>
        <dbReference type="EMBL" id="CAE4618713.1"/>
    </source>
</evidence>
<feature type="compositionally biased region" description="Low complexity" evidence="1">
    <location>
        <begin position="21"/>
        <end position="37"/>
    </location>
</feature>
<feature type="region of interest" description="Disordered" evidence="1">
    <location>
        <begin position="467"/>
        <end position="493"/>
    </location>
</feature>
<feature type="compositionally biased region" description="Acidic residues" evidence="1">
    <location>
        <begin position="386"/>
        <end position="397"/>
    </location>
</feature>
<dbReference type="Gene3D" id="2.30.30.140">
    <property type="match status" value="1"/>
</dbReference>
<name>A0A7S4RM65_9STRA</name>
<proteinExistence type="predicted"/>
<feature type="compositionally biased region" description="Basic and acidic residues" evidence="1">
    <location>
        <begin position="468"/>
        <end position="481"/>
    </location>
</feature>
<feature type="region of interest" description="Disordered" evidence="1">
    <location>
        <begin position="599"/>
        <end position="632"/>
    </location>
</feature>
<feature type="compositionally biased region" description="Pro residues" evidence="1">
    <location>
        <begin position="401"/>
        <end position="412"/>
    </location>
</feature>
<reference evidence="2" key="1">
    <citation type="submission" date="2021-01" db="EMBL/GenBank/DDBJ databases">
        <authorList>
            <person name="Corre E."/>
            <person name="Pelletier E."/>
            <person name="Niang G."/>
            <person name="Scheremetjew M."/>
            <person name="Finn R."/>
            <person name="Kale V."/>
            <person name="Holt S."/>
            <person name="Cochrane G."/>
            <person name="Meng A."/>
            <person name="Brown T."/>
            <person name="Cohen L."/>
        </authorList>
    </citation>
    <scope>NUCLEOTIDE SEQUENCE</scope>
    <source>
        <strain evidence="2">GSO104</strain>
    </source>
</reference>